<evidence type="ECO:0000259" key="2">
    <source>
        <dbReference type="Pfam" id="PF00078"/>
    </source>
</evidence>
<reference evidence="4" key="1">
    <citation type="submission" date="2021-02" db="EMBL/GenBank/DDBJ databases">
        <authorList>
            <person name="Dougan E. K."/>
            <person name="Rhodes N."/>
            <person name="Thang M."/>
            <person name="Chan C."/>
        </authorList>
    </citation>
    <scope>NUCLEOTIDE SEQUENCE</scope>
</reference>
<dbReference type="InterPro" id="IPR036691">
    <property type="entry name" value="Endo/exonu/phosph_ase_sf"/>
</dbReference>
<feature type="domain" description="Endonuclease/exonuclease/phosphatase" evidence="3">
    <location>
        <begin position="2"/>
        <end position="192"/>
    </location>
</feature>
<name>A0A812NT44_9DINO</name>
<accession>A0A812NT44</accession>
<dbReference type="SUPFAM" id="SSF53098">
    <property type="entry name" value="Ribonuclease H-like"/>
    <property type="match status" value="1"/>
</dbReference>
<dbReference type="InterPro" id="IPR005135">
    <property type="entry name" value="Endo/exonuclease/phosphatase"/>
</dbReference>
<keyword evidence="5" id="KW-1185">Reference proteome</keyword>
<feature type="region of interest" description="Disordered" evidence="1">
    <location>
        <begin position="949"/>
        <end position="968"/>
    </location>
</feature>
<evidence type="ECO:0000256" key="1">
    <source>
        <dbReference type="SAM" id="MobiDB-lite"/>
    </source>
</evidence>
<dbReference type="SUPFAM" id="SSF56672">
    <property type="entry name" value="DNA/RNA polymerases"/>
    <property type="match status" value="1"/>
</dbReference>
<evidence type="ECO:0000259" key="3">
    <source>
        <dbReference type="Pfam" id="PF03372"/>
    </source>
</evidence>
<dbReference type="GO" id="GO:0003824">
    <property type="term" value="F:catalytic activity"/>
    <property type="evidence" value="ECO:0007669"/>
    <property type="project" value="InterPro"/>
</dbReference>
<dbReference type="InterPro" id="IPR000477">
    <property type="entry name" value="RT_dom"/>
</dbReference>
<dbReference type="Proteomes" id="UP000604046">
    <property type="component" value="Unassembled WGS sequence"/>
</dbReference>
<gene>
    <name evidence="4" type="primary">pol</name>
    <name evidence="4" type="ORF">SNAT2548_LOCUS16099</name>
</gene>
<evidence type="ECO:0000313" key="5">
    <source>
        <dbReference type="Proteomes" id="UP000604046"/>
    </source>
</evidence>
<dbReference type="GO" id="GO:0003676">
    <property type="term" value="F:nucleic acid binding"/>
    <property type="evidence" value="ECO:0007669"/>
    <property type="project" value="InterPro"/>
</dbReference>
<organism evidence="4 5">
    <name type="scientific">Symbiodinium natans</name>
    <dbReference type="NCBI Taxonomy" id="878477"/>
    <lineage>
        <taxon>Eukaryota</taxon>
        <taxon>Sar</taxon>
        <taxon>Alveolata</taxon>
        <taxon>Dinophyceae</taxon>
        <taxon>Suessiales</taxon>
        <taxon>Symbiodiniaceae</taxon>
        <taxon>Symbiodinium</taxon>
    </lineage>
</organism>
<dbReference type="Gene3D" id="3.30.420.10">
    <property type="entry name" value="Ribonuclease H-like superfamily/Ribonuclease H"/>
    <property type="match status" value="1"/>
</dbReference>
<feature type="domain" description="Reverse transcriptase" evidence="2">
    <location>
        <begin position="518"/>
        <end position="756"/>
    </location>
</feature>
<dbReference type="InterPro" id="IPR036397">
    <property type="entry name" value="RNaseH_sf"/>
</dbReference>
<protein>
    <submittedName>
        <fullName evidence="4">Pol protein</fullName>
    </submittedName>
</protein>
<dbReference type="SUPFAM" id="SSF56219">
    <property type="entry name" value="DNase I-like"/>
    <property type="match status" value="1"/>
</dbReference>
<dbReference type="Gene3D" id="3.60.10.10">
    <property type="entry name" value="Endonuclease/exonuclease/phosphatase"/>
    <property type="match status" value="1"/>
</dbReference>
<dbReference type="InterPro" id="IPR043502">
    <property type="entry name" value="DNA/RNA_pol_sf"/>
</dbReference>
<dbReference type="OrthoDB" id="416157at2759"/>
<comment type="caution">
    <text evidence="4">The sequence shown here is derived from an EMBL/GenBank/DDBJ whole genome shotgun (WGS) entry which is preliminary data.</text>
</comment>
<dbReference type="InterPro" id="IPR012337">
    <property type="entry name" value="RNaseH-like_sf"/>
</dbReference>
<proteinExistence type="predicted"/>
<evidence type="ECO:0000313" key="4">
    <source>
        <dbReference type="EMBL" id="CAE7306335.1"/>
    </source>
</evidence>
<sequence length="1303" mass="144671">MLREHDISIAAFQEIDVNRASSVGWAVAWKRKGYRVTLGPVGPRGDHRVALASSIPMKPVSLQMSTASDRVAAGLVAWPFGDRTAQVLVVCFYGYPADLACTSEAFSALMEAIALFGGLFVILGDFNCCTQDEGTVASMLSYHVARAADSACLTDPEFTNPQRTRRIDYALTHLDLVAQQVHTFRVPGISDHGLVRVDFDRRSFQPSWGKPHFADFVGPAPSVDDLDPFPLSTLTDLLVNDNLDEAWTLLSDWAEVFLGVHNPVAPRSMPWQPVARSTPCGAPSVAGHEPAPLSALRRLEQRLDQLIHRPWDQWLRGRISRSLRQVHHLVPELPHLDLDFPASALDQVVEMLKLHQKAHRAACLAKWRLKTTETVTGAVNWVKKRAEREVMLQSPLPLETVAAGQVHPADRVKHHGELWSRKWQTPATTADLPAYQRILASLSSHPSSDLDLTPTSDELRRAMKKMKSKAPGSDAWSAKMFLALPASWWDGFCLLWTAVLRLGQVPNIWRRSLVVLLEKSNQSSRPIALLPMAWRAGARAIAWRLKAWVLSWCSPRACGSAPGKSVADVHRRILQAWQQGTRSFVQQDLSAFFDSLSGPVVSATLRHLGAPDALTRLISGFYERQMRLFVVDSHTSPHWRSAHVGLLQGCPLSPVISLCVGHLWTEFVSSTQVESGIFVDDRVLWLRAHAHSAAQTAQAAHQALCRSDQFDQAAGLTCCQRKCHLVTCDPACPWRMEAQHRGYTIQPTLQFLGIELYLDHGGASLLKLCLAKLHARLRHATNPAFSLAVRRGVISSLVFPALFWAAGVAIPSQSELTSVRHSIAQSLRGTLTFEAPRVLVGQVLGWHMDPHWMADWSSLMALSRTLLRPPDWSDELTLDALTAYRSAGYPVAQQTLDRLGWKLDVANRSVSRIDDQGLTRVCHLGEDSLLTLRHWLIEEYKRTTTASCGRIQRRQHRGDRGDPSLAVGLDLPRPNPRVRFAFAGHAQLYKQATTLTEKRACLATGGTAWHFNARRNGTMATCMCGREWPSRSHLLWTCPALANERSALTLPENRVEERLMGHPILEYPAAPTANDQQCRDQLVQFFVKAVTLGHHELLFATDGSSQDGVGSYAIACNSPPGQFAGADSSEDQSPFRMELRALDELFAALVEVHSPPRKLWVLVDCQAAIKAMCRPHSCGLRLLAERLQANGKLARLRGTEWSLIWVPSHGKQASWSPPSCCPVSSAMCRQLNQQADDAAKSLCQRRHHGSARASWHRAFEHATQNEQAMIRIAVKSSLRLEAHLGTDRDRVPVPPSIFDVEDV</sequence>
<dbReference type="PANTHER" id="PTHR19446">
    <property type="entry name" value="REVERSE TRANSCRIPTASES"/>
    <property type="match status" value="1"/>
</dbReference>
<dbReference type="Pfam" id="PF00078">
    <property type="entry name" value="RVT_1"/>
    <property type="match status" value="1"/>
</dbReference>
<dbReference type="EMBL" id="CAJNDS010002074">
    <property type="protein sequence ID" value="CAE7306335.1"/>
    <property type="molecule type" value="Genomic_DNA"/>
</dbReference>
<dbReference type="Pfam" id="PF03372">
    <property type="entry name" value="Exo_endo_phos"/>
    <property type="match status" value="1"/>
</dbReference>